<organism evidence="1 2">
    <name type="scientific">Streblomastix strix</name>
    <dbReference type="NCBI Taxonomy" id="222440"/>
    <lineage>
        <taxon>Eukaryota</taxon>
        <taxon>Metamonada</taxon>
        <taxon>Preaxostyla</taxon>
        <taxon>Oxymonadida</taxon>
        <taxon>Streblomastigidae</taxon>
        <taxon>Streblomastix</taxon>
    </lineage>
</organism>
<dbReference type="EMBL" id="SNRW01002951">
    <property type="protein sequence ID" value="KAA6391216.1"/>
    <property type="molecule type" value="Genomic_DNA"/>
</dbReference>
<gene>
    <name evidence="1" type="ORF">EZS28_013255</name>
</gene>
<name>A0A5J4W984_9EUKA</name>
<comment type="caution">
    <text evidence="1">The sequence shown here is derived from an EMBL/GenBank/DDBJ whole genome shotgun (WGS) entry which is preliminary data.</text>
</comment>
<evidence type="ECO:0000313" key="1">
    <source>
        <dbReference type="EMBL" id="KAA6391216.1"/>
    </source>
</evidence>
<accession>A0A5J4W984</accession>
<dbReference type="AlphaFoldDB" id="A0A5J4W984"/>
<dbReference type="Proteomes" id="UP000324800">
    <property type="component" value="Unassembled WGS sequence"/>
</dbReference>
<reference evidence="1 2" key="1">
    <citation type="submission" date="2019-03" db="EMBL/GenBank/DDBJ databases">
        <title>Single cell metagenomics reveals metabolic interactions within the superorganism composed of flagellate Streblomastix strix and complex community of Bacteroidetes bacteria on its surface.</title>
        <authorList>
            <person name="Treitli S.C."/>
            <person name="Kolisko M."/>
            <person name="Husnik F."/>
            <person name="Keeling P."/>
            <person name="Hampl V."/>
        </authorList>
    </citation>
    <scope>NUCLEOTIDE SEQUENCE [LARGE SCALE GENOMIC DNA]</scope>
    <source>
        <strain evidence="1">ST1C</strain>
    </source>
</reference>
<sequence>MKSGDVYRFKDLNIVLNPGFQLGINHEKMKLVDSDNQFKLFDILECILVEMSEVKVNEKSNAAAQQTKIQKEKTITIKDK</sequence>
<evidence type="ECO:0000313" key="2">
    <source>
        <dbReference type="Proteomes" id="UP000324800"/>
    </source>
</evidence>
<protein>
    <submittedName>
        <fullName evidence="1">Uncharacterized protein</fullName>
    </submittedName>
</protein>
<proteinExistence type="predicted"/>